<accession>A0A1U8AAQ8</accession>
<dbReference type="STRING" id="4432.A0A1U8AAQ8"/>
<protein>
    <submittedName>
        <fullName evidence="11">Protein indeterminate-domain 12-like</fullName>
    </submittedName>
</protein>
<feature type="compositionally biased region" description="Polar residues" evidence="8">
    <location>
        <begin position="234"/>
        <end position="259"/>
    </location>
</feature>
<evidence type="ECO:0000256" key="2">
    <source>
        <dbReference type="ARBA" id="ARBA00022737"/>
    </source>
</evidence>
<dbReference type="Pfam" id="PF22996">
    <property type="entry name" value="C2H2-2nd_BIRD-IDD"/>
    <property type="match status" value="1"/>
</dbReference>
<dbReference type="AlphaFoldDB" id="A0A1U8AAQ8"/>
<dbReference type="InterPro" id="IPR055185">
    <property type="entry name" value="C2CH-4th_BIRD-IDD"/>
</dbReference>
<dbReference type="PROSITE" id="PS50157">
    <property type="entry name" value="ZINC_FINGER_C2H2_2"/>
    <property type="match status" value="1"/>
</dbReference>
<dbReference type="RefSeq" id="XP_010259147.1">
    <property type="nucleotide sequence ID" value="XM_010260845.2"/>
</dbReference>
<sequence>MLLATMSNSTSLSEDASVSSGTRVQDLSSLINPISSSISPQQQQKIKKKRNLPGNPDPDAEVIVLSPKTLLATNRFVCEICNKGFQRDQNLQLHRRGHNLPWKLRQRTSKEMRKRVYVCPEPSCVHHHPSRALGDLTGIKKHFCRKHGEKKWKCEKCSKRYAVQSDWKAHSKTCGTRQYRCDCGTIFSRKDSFFTHRAFCDALAEESARLSRNLSEHPLHLHPQNPTPLFPFLTQPQNFPNQTSQIDPPHNPNSTQNPVQIKAEAHHHHHQQQHQIPTISPPPLFYDQPSHKQLIASPLQHHLQMATDNPNSKTNTAHMSATALLQKAANFGAAALSSATQTQPVGHHITSSIKRLDEYGKRNHVGFPLENLATWQKNSRLTRDFLGLTGDCEGGINVKDLLSFAGGVEFTPYDRDVSLLIAEHATSGKWGGDYGSRIEG</sequence>
<evidence type="ECO:0000313" key="11">
    <source>
        <dbReference type="RefSeq" id="XP_010259147.1"/>
    </source>
</evidence>
<dbReference type="FunFam" id="3.30.160.60:FF:000554">
    <property type="entry name" value="protein indeterminate-domain 12-like"/>
    <property type="match status" value="1"/>
</dbReference>
<dbReference type="Pfam" id="PF22992">
    <property type="entry name" value="C2CH-4th_BIRD-IDD"/>
    <property type="match status" value="1"/>
</dbReference>
<keyword evidence="10" id="KW-1185">Reference proteome</keyword>
<dbReference type="SUPFAM" id="SSF57667">
    <property type="entry name" value="beta-beta-alpha zinc fingers"/>
    <property type="match status" value="1"/>
</dbReference>
<dbReference type="InterPro" id="IPR013087">
    <property type="entry name" value="Znf_C2H2_type"/>
</dbReference>
<dbReference type="FunFam" id="3.30.160.60:FF:000131">
    <property type="entry name" value="protein indeterminate-domain 5, chloroplastic-like"/>
    <property type="match status" value="1"/>
</dbReference>
<dbReference type="PROSITE" id="PS00028">
    <property type="entry name" value="ZINC_FINGER_C2H2_1"/>
    <property type="match status" value="1"/>
</dbReference>
<gene>
    <name evidence="11" type="primary">LOC104598668</name>
</gene>
<dbReference type="InterPro" id="IPR055187">
    <property type="entry name" value="C2CH-3rd_BIRD-IDD"/>
</dbReference>
<dbReference type="eggNOG" id="KOG1721">
    <property type="taxonomic scope" value="Eukaryota"/>
</dbReference>
<dbReference type="InterPro" id="IPR055186">
    <property type="entry name" value="C2H2-2nd_BIRD-IDD"/>
</dbReference>
<keyword evidence="5" id="KW-0805">Transcription regulation</keyword>
<dbReference type="GeneID" id="104598668"/>
<dbReference type="Pfam" id="PF22995">
    <property type="entry name" value="C2CH-3rd_BIRD-IDD"/>
    <property type="match status" value="1"/>
</dbReference>
<evidence type="ECO:0000256" key="4">
    <source>
        <dbReference type="ARBA" id="ARBA00022833"/>
    </source>
</evidence>
<dbReference type="GO" id="GO:0003700">
    <property type="term" value="F:DNA-binding transcription factor activity"/>
    <property type="evidence" value="ECO:0000318"/>
    <property type="project" value="GO_Central"/>
</dbReference>
<dbReference type="InterPro" id="IPR036236">
    <property type="entry name" value="Znf_C2H2_sf"/>
</dbReference>
<evidence type="ECO:0000256" key="5">
    <source>
        <dbReference type="ARBA" id="ARBA00023015"/>
    </source>
</evidence>
<feature type="region of interest" description="Disordered" evidence="8">
    <location>
        <begin position="31"/>
        <end position="59"/>
    </location>
</feature>
<dbReference type="SMART" id="SM00355">
    <property type="entry name" value="ZnF_C2H2"/>
    <property type="match status" value="2"/>
</dbReference>
<dbReference type="InterPro" id="IPR031140">
    <property type="entry name" value="IDD1-16"/>
</dbReference>
<dbReference type="PANTHER" id="PTHR10593:SF136">
    <property type="entry name" value="PROTEIN INDETERMINATE-DOMAIN 12"/>
    <property type="match status" value="1"/>
</dbReference>
<evidence type="ECO:0000256" key="6">
    <source>
        <dbReference type="ARBA" id="ARBA00023163"/>
    </source>
</evidence>
<keyword evidence="3 7" id="KW-0863">Zinc-finger</keyword>
<evidence type="ECO:0000256" key="1">
    <source>
        <dbReference type="ARBA" id="ARBA00022723"/>
    </source>
</evidence>
<keyword evidence="1" id="KW-0479">Metal-binding</keyword>
<dbReference type="GO" id="GO:0005634">
    <property type="term" value="C:nucleus"/>
    <property type="evidence" value="ECO:0000318"/>
    <property type="project" value="GO_Central"/>
</dbReference>
<dbReference type="KEGG" id="nnu:104598668"/>
<keyword evidence="2" id="KW-0677">Repeat</keyword>
<dbReference type="OrthoDB" id="6354171at2759"/>
<evidence type="ECO:0000256" key="7">
    <source>
        <dbReference type="PROSITE-ProRule" id="PRU00042"/>
    </source>
</evidence>
<dbReference type="Gene3D" id="3.30.160.60">
    <property type="entry name" value="Classic Zinc Finger"/>
    <property type="match status" value="2"/>
</dbReference>
<feature type="region of interest" description="Disordered" evidence="8">
    <location>
        <begin position="217"/>
        <end position="284"/>
    </location>
</feature>
<organism evidence="10 11">
    <name type="scientific">Nelumbo nucifera</name>
    <name type="common">Sacred lotus</name>
    <dbReference type="NCBI Taxonomy" id="4432"/>
    <lineage>
        <taxon>Eukaryota</taxon>
        <taxon>Viridiplantae</taxon>
        <taxon>Streptophyta</taxon>
        <taxon>Embryophyta</taxon>
        <taxon>Tracheophyta</taxon>
        <taxon>Spermatophyta</taxon>
        <taxon>Magnoliopsida</taxon>
        <taxon>Proteales</taxon>
        <taxon>Nelumbonaceae</taxon>
        <taxon>Nelumbo</taxon>
    </lineage>
</organism>
<dbReference type="PANTHER" id="PTHR10593">
    <property type="entry name" value="SERINE/THREONINE-PROTEIN KINASE RIO"/>
    <property type="match status" value="1"/>
</dbReference>
<evidence type="ECO:0000259" key="9">
    <source>
        <dbReference type="PROSITE" id="PS50157"/>
    </source>
</evidence>
<dbReference type="OMA" id="PESHHLT"/>
<evidence type="ECO:0000256" key="8">
    <source>
        <dbReference type="SAM" id="MobiDB-lite"/>
    </source>
</evidence>
<feature type="compositionally biased region" description="Low complexity" evidence="8">
    <location>
        <begin position="31"/>
        <end position="44"/>
    </location>
</feature>
<keyword evidence="6" id="KW-0804">Transcription</keyword>
<proteinExistence type="predicted"/>
<keyword evidence="4" id="KW-0862">Zinc</keyword>
<feature type="domain" description="C2H2-type" evidence="9">
    <location>
        <begin position="76"/>
        <end position="98"/>
    </location>
</feature>
<evidence type="ECO:0000256" key="3">
    <source>
        <dbReference type="ARBA" id="ARBA00022771"/>
    </source>
</evidence>
<dbReference type="GO" id="GO:0008270">
    <property type="term" value="F:zinc ion binding"/>
    <property type="evidence" value="ECO:0007669"/>
    <property type="project" value="UniProtKB-KW"/>
</dbReference>
<dbReference type="Proteomes" id="UP000189703">
    <property type="component" value="Unplaced"/>
</dbReference>
<evidence type="ECO:0000313" key="10">
    <source>
        <dbReference type="Proteomes" id="UP000189703"/>
    </source>
</evidence>
<name>A0A1U8AAQ8_NELNU</name>
<dbReference type="InParanoid" id="A0A1U8AAQ8"/>
<reference evidence="11" key="1">
    <citation type="submission" date="2025-08" db="UniProtKB">
        <authorList>
            <consortium name="RefSeq"/>
        </authorList>
    </citation>
    <scope>IDENTIFICATION</scope>
</reference>